<evidence type="ECO:0000256" key="6">
    <source>
        <dbReference type="SAM" id="Phobius"/>
    </source>
</evidence>
<evidence type="ECO:0000256" key="3">
    <source>
        <dbReference type="ARBA" id="ARBA00022989"/>
    </source>
</evidence>
<feature type="transmembrane region" description="Helical" evidence="6">
    <location>
        <begin position="12"/>
        <end position="30"/>
    </location>
</feature>
<keyword evidence="2 6" id="KW-0812">Transmembrane</keyword>
<name>A0A3B0UW46_9ZZZZ</name>
<comment type="subcellular location">
    <subcellularLocation>
        <location evidence="1">Membrane</location>
        <topology evidence="1">Single-pass membrane protein</topology>
    </subcellularLocation>
</comment>
<evidence type="ECO:0000313" key="7">
    <source>
        <dbReference type="EMBL" id="VAW24264.1"/>
    </source>
</evidence>
<dbReference type="Gene3D" id="3.30.1150.10">
    <property type="match status" value="1"/>
</dbReference>
<keyword evidence="3 6" id="KW-1133">Transmembrane helix</keyword>
<evidence type="ECO:0000256" key="5">
    <source>
        <dbReference type="SAM" id="MobiDB-lite"/>
    </source>
</evidence>
<dbReference type="NCBIfam" id="TIGR01352">
    <property type="entry name" value="tonB_Cterm"/>
    <property type="match status" value="1"/>
</dbReference>
<dbReference type="AlphaFoldDB" id="A0A3B0UW46"/>
<gene>
    <name evidence="7" type="ORF">MNBD_BACTEROID01-1207</name>
</gene>
<sequence length="329" mass="35915">MNFYSKHKRGIIGTAIFHLSVLILLLWLGFFTPLPLPGEEGILVDFGNSGTGLGRNEPSPKRNIAPVEVEKKREKAKVTPPPPQKTTPPRPRPKPKPAKQEAMTQDYEKTAAIDAARGKKEEEEQKKNEALEKERKRQAEIEKVRRAELEKQRREELERQRQAELERQRREEEARKIKEINSRTKDAFKKSGSGSGGAGQGNSKSQGVTFPGGNQGSPLGSPNSNRYGTGGSGPGNRGDGPSYSLAGRNATSLPLPNYPGNEEGVVVVQVTVNKNGAVVKAVPGVRGSNTMNPELLAAARKAALQARFNPDNNAPALQQGKITYRFVLD</sequence>
<protein>
    <submittedName>
        <fullName evidence="7">Ferric siderophore transport system, periplasmic binding protein TonB</fullName>
    </submittedName>
</protein>
<evidence type="ECO:0000256" key="2">
    <source>
        <dbReference type="ARBA" id="ARBA00022692"/>
    </source>
</evidence>
<feature type="region of interest" description="Disordered" evidence="5">
    <location>
        <begin position="51"/>
        <end position="248"/>
    </location>
</feature>
<feature type="compositionally biased region" description="Basic and acidic residues" evidence="5">
    <location>
        <begin position="68"/>
        <end position="77"/>
    </location>
</feature>
<feature type="compositionally biased region" description="Polar residues" evidence="5">
    <location>
        <begin position="216"/>
        <end position="227"/>
    </location>
</feature>
<evidence type="ECO:0000256" key="1">
    <source>
        <dbReference type="ARBA" id="ARBA00004167"/>
    </source>
</evidence>
<feature type="compositionally biased region" description="Gly residues" evidence="5">
    <location>
        <begin position="228"/>
        <end position="238"/>
    </location>
</feature>
<proteinExistence type="predicted"/>
<evidence type="ECO:0000256" key="4">
    <source>
        <dbReference type="ARBA" id="ARBA00023136"/>
    </source>
</evidence>
<dbReference type="EMBL" id="UOEP01000208">
    <property type="protein sequence ID" value="VAW24264.1"/>
    <property type="molecule type" value="Genomic_DNA"/>
</dbReference>
<feature type="compositionally biased region" description="Basic and acidic residues" evidence="5">
    <location>
        <begin position="106"/>
        <end position="189"/>
    </location>
</feature>
<keyword evidence="4 6" id="KW-0472">Membrane</keyword>
<organism evidence="7">
    <name type="scientific">hydrothermal vent metagenome</name>
    <dbReference type="NCBI Taxonomy" id="652676"/>
    <lineage>
        <taxon>unclassified sequences</taxon>
        <taxon>metagenomes</taxon>
        <taxon>ecological metagenomes</taxon>
    </lineage>
</organism>
<accession>A0A3B0UW46</accession>
<dbReference type="GO" id="GO:0016020">
    <property type="term" value="C:membrane"/>
    <property type="evidence" value="ECO:0007669"/>
    <property type="project" value="UniProtKB-SubCell"/>
</dbReference>
<reference evidence="7" key="1">
    <citation type="submission" date="2018-06" db="EMBL/GenBank/DDBJ databases">
        <authorList>
            <person name="Zhirakovskaya E."/>
        </authorList>
    </citation>
    <scope>NUCLEOTIDE SEQUENCE</scope>
</reference>
<dbReference type="InterPro" id="IPR006260">
    <property type="entry name" value="TonB/TolA_C"/>
</dbReference>
<feature type="compositionally biased region" description="Pro residues" evidence="5">
    <location>
        <begin position="79"/>
        <end position="90"/>
    </location>
</feature>